<reference evidence="2" key="1">
    <citation type="submission" date="2020-03" db="EMBL/GenBank/DDBJ databases">
        <title>The deep terrestrial virosphere.</title>
        <authorList>
            <person name="Holmfeldt K."/>
            <person name="Nilsson E."/>
            <person name="Simone D."/>
            <person name="Lopez-Fernandez M."/>
            <person name="Wu X."/>
            <person name="de Brujin I."/>
            <person name="Lundin D."/>
            <person name="Andersson A."/>
            <person name="Bertilsson S."/>
            <person name="Dopson M."/>
        </authorList>
    </citation>
    <scope>NUCLEOTIDE SEQUENCE</scope>
    <source>
        <strain evidence="2">MM171A02953</strain>
        <strain evidence="1">MM171B00956</strain>
    </source>
</reference>
<organism evidence="2">
    <name type="scientific">viral metagenome</name>
    <dbReference type="NCBI Taxonomy" id="1070528"/>
    <lineage>
        <taxon>unclassified sequences</taxon>
        <taxon>metagenomes</taxon>
        <taxon>organismal metagenomes</taxon>
    </lineage>
</organism>
<dbReference type="EMBL" id="MT143907">
    <property type="protein sequence ID" value="QJH92634.1"/>
    <property type="molecule type" value="Genomic_DNA"/>
</dbReference>
<gene>
    <name evidence="2" type="ORF">MM171A02953_0005</name>
    <name evidence="1" type="ORF">MM171B00956_0018</name>
</gene>
<sequence>MSELIIIQRHPNAKNLYICSGKPDTKEDVQHYYFACRRCGGELKLQPQFWKNVSDGIDIMCWTCAGKEGFDTVHHYNMSISIKSDKLRKDEK</sequence>
<proteinExistence type="predicted"/>
<name>A0A6M3X4I7_9ZZZZ</name>
<evidence type="ECO:0000313" key="2">
    <source>
        <dbReference type="EMBL" id="QJH92634.1"/>
    </source>
</evidence>
<protein>
    <submittedName>
        <fullName evidence="2">Uncharacterized protein</fullName>
    </submittedName>
</protein>
<dbReference type="EMBL" id="MT143819">
    <property type="protein sequence ID" value="QJB03000.1"/>
    <property type="molecule type" value="Genomic_DNA"/>
</dbReference>
<evidence type="ECO:0000313" key="1">
    <source>
        <dbReference type="EMBL" id="QJB03000.1"/>
    </source>
</evidence>
<dbReference type="AlphaFoldDB" id="A0A6M3X4I7"/>
<accession>A0A6M3X4I7</accession>